<keyword evidence="2 4" id="KW-0812">Transmembrane</keyword>
<organism evidence="6 7">
    <name type="scientific">Phytophthora palmivora</name>
    <dbReference type="NCBI Taxonomy" id="4796"/>
    <lineage>
        <taxon>Eukaryota</taxon>
        <taxon>Sar</taxon>
        <taxon>Stramenopiles</taxon>
        <taxon>Oomycota</taxon>
        <taxon>Peronosporomycetes</taxon>
        <taxon>Peronosporales</taxon>
        <taxon>Peronosporaceae</taxon>
        <taxon>Phytophthora</taxon>
    </lineage>
</organism>
<keyword evidence="3 4" id="KW-0472">Membrane</keyword>
<dbReference type="AlphaFoldDB" id="A0A2P4Y354"/>
<evidence type="ECO:0000256" key="1">
    <source>
        <dbReference type="ARBA" id="ARBA00004141"/>
    </source>
</evidence>
<sequence>MQMRHVPRCATYGIIPMYSSSWMCFLDVLRREGIRGLYKGTVPSLLKSVVAASSSFATYELTLEILRHVSIHENRDEWAGMKKD</sequence>
<keyword evidence="5" id="KW-0813">Transport</keyword>
<dbReference type="Pfam" id="PF00153">
    <property type="entry name" value="Mito_carr"/>
    <property type="match status" value="1"/>
</dbReference>
<dbReference type="PROSITE" id="PS50920">
    <property type="entry name" value="SOLCAR"/>
    <property type="match status" value="1"/>
</dbReference>
<evidence type="ECO:0000256" key="3">
    <source>
        <dbReference type="ARBA" id="ARBA00023136"/>
    </source>
</evidence>
<reference evidence="6 7" key="1">
    <citation type="journal article" date="2017" name="Genome Biol. Evol.">
        <title>Phytophthora megakarya and P. palmivora, closely related causal agents of cacao black pod rot, underwent increases in genome sizes and gene numbers by different mechanisms.</title>
        <authorList>
            <person name="Ali S.S."/>
            <person name="Shao J."/>
            <person name="Lary D.J."/>
            <person name="Kronmiller B."/>
            <person name="Shen D."/>
            <person name="Strem M.D."/>
            <person name="Amoako-Attah I."/>
            <person name="Akrofi A.Y."/>
            <person name="Begoude B.A."/>
            <person name="Ten Hoopen G.M."/>
            <person name="Coulibaly K."/>
            <person name="Kebe B.I."/>
            <person name="Melnick R.L."/>
            <person name="Guiltinan M.J."/>
            <person name="Tyler B.M."/>
            <person name="Meinhardt L.W."/>
            <person name="Bailey B.A."/>
        </authorList>
    </citation>
    <scope>NUCLEOTIDE SEQUENCE [LARGE SCALE GENOMIC DNA]</scope>
    <source>
        <strain evidence="7">sbr112.9</strain>
    </source>
</reference>
<dbReference type="GO" id="GO:0016020">
    <property type="term" value="C:membrane"/>
    <property type="evidence" value="ECO:0007669"/>
    <property type="project" value="UniProtKB-SubCell"/>
</dbReference>
<gene>
    <name evidence="6" type="ORF">PHPALM_11076</name>
</gene>
<dbReference type="InterPro" id="IPR023395">
    <property type="entry name" value="MCP_dom_sf"/>
</dbReference>
<evidence type="ECO:0000313" key="6">
    <source>
        <dbReference type="EMBL" id="POM72242.1"/>
    </source>
</evidence>
<comment type="caution">
    <text evidence="6">The sequence shown here is derived from an EMBL/GenBank/DDBJ whole genome shotgun (WGS) entry which is preliminary data.</text>
</comment>
<dbReference type="InterPro" id="IPR018108">
    <property type="entry name" value="MCP_transmembrane"/>
</dbReference>
<accession>A0A2P4Y354</accession>
<comment type="subcellular location">
    <subcellularLocation>
        <location evidence="1">Membrane</location>
        <topology evidence="1">Multi-pass membrane protein</topology>
    </subcellularLocation>
</comment>
<comment type="similarity">
    <text evidence="5">Belongs to the mitochondrial carrier (TC 2.A.29) family.</text>
</comment>
<dbReference type="EMBL" id="NCKW01006049">
    <property type="protein sequence ID" value="POM72242.1"/>
    <property type="molecule type" value="Genomic_DNA"/>
</dbReference>
<keyword evidence="7" id="KW-1185">Reference proteome</keyword>
<evidence type="ECO:0000256" key="5">
    <source>
        <dbReference type="RuleBase" id="RU000488"/>
    </source>
</evidence>
<name>A0A2P4Y354_9STRA</name>
<dbReference type="OrthoDB" id="18574at2759"/>
<evidence type="ECO:0000256" key="2">
    <source>
        <dbReference type="ARBA" id="ARBA00022692"/>
    </source>
</evidence>
<evidence type="ECO:0000313" key="7">
    <source>
        <dbReference type="Proteomes" id="UP000237271"/>
    </source>
</evidence>
<evidence type="ECO:0000256" key="4">
    <source>
        <dbReference type="PROSITE-ProRule" id="PRU00282"/>
    </source>
</evidence>
<dbReference type="Proteomes" id="UP000237271">
    <property type="component" value="Unassembled WGS sequence"/>
</dbReference>
<dbReference type="SUPFAM" id="SSF103506">
    <property type="entry name" value="Mitochondrial carrier"/>
    <property type="match status" value="1"/>
</dbReference>
<protein>
    <submittedName>
        <fullName evidence="6">Mitochondrial Carrier (MC) Family</fullName>
    </submittedName>
</protein>
<feature type="repeat" description="Solcar" evidence="4">
    <location>
        <begin position="1"/>
        <end position="65"/>
    </location>
</feature>
<proteinExistence type="inferred from homology"/>
<dbReference type="Gene3D" id="1.50.40.10">
    <property type="entry name" value="Mitochondrial carrier domain"/>
    <property type="match status" value="1"/>
</dbReference>